<dbReference type="OrthoDB" id="6949835at2"/>
<dbReference type="Proteomes" id="UP000326018">
    <property type="component" value="Unassembled WGS sequence"/>
</dbReference>
<protein>
    <submittedName>
        <fullName evidence="1">Uncharacterized protein</fullName>
    </submittedName>
</protein>
<accession>A0A5E7E9G7</accession>
<dbReference type="RefSeq" id="WP_150704262.1">
    <property type="nucleotide sequence ID" value="NZ_CABVIB010000026.1"/>
</dbReference>
<organism evidence="1 2">
    <name type="scientific">Pseudomonas fluorescens</name>
    <dbReference type="NCBI Taxonomy" id="294"/>
    <lineage>
        <taxon>Bacteria</taxon>
        <taxon>Pseudomonadati</taxon>
        <taxon>Pseudomonadota</taxon>
        <taxon>Gammaproteobacteria</taxon>
        <taxon>Pseudomonadales</taxon>
        <taxon>Pseudomonadaceae</taxon>
        <taxon>Pseudomonas</taxon>
    </lineage>
</organism>
<gene>
    <name evidence="1" type="ORF">PS712_04419</name>
</gene>
<dbReference type="EMBL" id="CABVIB010000026">
    <property type="protein sequence ID" value="VVO23415.1"/>
    <property type="molecule type" value="Genomic_DNA"/>
</dbReference>
<evidence type="ECO:0000313" key="1">
    <source>
        <dbReference type="EMBL" id="VVO23415.1"/>
    </source>
</evidence>
<sequence length="174" mass="18980">MPPIIDKPSQLVVAIVEAIRRAKPGITVASRKDFTESVEQPLVLIAIERDATASRARDGRIAHDLSISLQVVMPPESADPQLAACDLSSALKDLVTDNRWDLSGDQCEVPVNLDAVPSAFVSGTRAFPAWTLSFTQTLYFGTPLLDDPLGTPKYARTWEVSDIDDPDQYTELEG</sequence>
<dbReference type="AlphaFoldDB" id="A0A5E7E9G7"/>
<evidence type="ECO:0000313" key="2">
    <source>
        <dbReference type="Proteomes" id="UP000326018"/>
    </source>
</evidence>
<name>A0A5E7E9G7_PSEFL</name>
<proteinExistence type="predicted"/>
<reference evidence="1 2" key="1">
    <citation type="submission" date="2019-09" db="EMBL/GenBank/DDBJ databases">
        <authorList>
            <person name="Chandra G."/>
            <person name="Truman W A."/>
        </authorList>
    </citation>
    <scope>NUCLEOTIDE SEQUENCE [LARGE SCALE GENOMIC DNA]</scope>
    <source>
        <strain evidence="1">PS712</strain>
    </source>
</reference>